<comment type="caution">
    <text evidence="1">The sequence shown here is derived from an EMBL/GenBank/DDBJ whole genome shotgun (WGS) entry which is preliminary data.</text>
</comment>
<dbReference type="EMBL" id="JNAS01000002">
    <property type="protein sequence ID" value="KGG08971.1"/>
    <property type="molecule type" value="Genomic_DNA"/>
</dbReference>
<reference evidence="2" key="1">
    <citation type="journal article" date="2014" name="Sci. Data">
        <title>Genomes of diverse isolates of the marine cyanobacterium Prochlorococcus.</title>
        <authorList>
            <person name="Biller S."/>
            <person name="Berube P."/>
            <person name="Thompson J."/>
            <person name="Kelly L."/>
            <person name="Roggensack S."/>
            <person name="Awad L."/>
            <person name="Roache-Johnson K."/>
            <person name="Ding H."/>
            <person name="Giovannoni S.J."/>
            <person name="Moore L.R."/>
            <person name="Chisholm S.W."/>
        </authorList>
    </citation>
    <scope>NUCLEOTIDE SEQUENCE [LARGE SCALE GENOMIC DNA]</scope>
    <source>
        <strain evidence="2">SB</strain>
    </source>
</reference>
<protein>
    <submittedName>
        <fullName evidence="1">Uncharacterized protein</fullName>
    </submittedName>
</protein>
<proteinExistence type="predicted"/>
<dbReference type="AlphaFoldDB" id="A0A0A2B544"/>
<name>A0A0A2B544_PROMR</name>
<organism evidence="1 2">
    <name type="scientific">Prochlorococcus marinus str. SB</name>
    <dbReference type="NCBI Taxonomy" id="59926"/>
    <lineage>
        <taxon>Bacteria</taxon>
        <taxon>Bacillati</taxon>
        <taxon>Cyanobacteriota</taxon>
        <taxon>Cyanophyceae</taxon>
        <taxon>Synechococcales</taxon>
        <taxon>Prochlorococcaceae</taxon>
        <taxon>Prochlorococcus</taxon>
    </lineage>
</organism>
<evidence type="ECO:0000313" key="2">
    <source>
        <dbReference type="Proteomes" id="UP000030345"/>
    </source>
</evidence>
<dbReference type="Proteomes" id="UP000030345">
    <property type="component" value="Unassembled WGS sequence"/>
</dbReference>
<evidence type="ECO:0000313" key="1">
    <source>
        <dbReference type="EMBL" id="KGG08971.1"/>
    </source>
</evidence>
<sequence length="48" mass="5318">MNVLLGEIESPFSNNKISTYSAFVATKEKLIPCEVRELPKGNGLPLLR</sequence>
<accession>A0A0A2B544</accession>
<gene>
    <name evidence="1" type="ORF">EV02_1649</name>
</gene>